<accession>A8NJI8</accession>
<sequence length="225" mass="25247">MAISALPLRPKASDTSDDEEKPIKELPGGSYFQEVQSVGHLPSVDPVLWIVPKAKGRISAILHESQFRDSRFPVTFDKSSTGLHACYKDRTRQFVQLQSELLKNTVSIDELKRQWKEAEQCWSPCVGKKEEMEGYYLQSRSGVTPFTSPNRQSQREQWELEDAFRMPSPGSPSPGPSSPVQHSMQLRRQTGPLVDDDDSDDSDDSDGSGNSTFQSGYHTKHDTSQ</sequence>
<dbReference type="GeneID" id="6010749"/>
<name>A8NJI8_COPC7</name>
<dbReference type="AlphaFoldDB" id="A8NJI8"/>
<dbReference type="Proteomes" id="UP000001861">
    <property type="component" value="Unassembled WGS sequence"/>
</dbReference>
<feature type="region of interest" description="Disordered" evidence="1">
    <location>
        <begin position="163"/>
        <end position="225"/>
    </location>
</feature>
<dbReference type="EMBL" id="AACS02000010">
    <property type="protein sequence ID" value="EAU87580.2"/>
    <property type="molecule type" value="Genomic_DNA"/>
</dbReference>
<keyword evidence="3" id="KW-1185">Reference proteome</keyword>
<protein>
    <submittedName>
        <fullName evidence="2">Uncharacterized protein</fullName>
    </submittedName>
</protein>
<evidence type="ECO:0000313" key="3">
    <source>
        <dbReference type="Proteomes" id="UP000001861"/>
    </source>
</evidence>
<dbReference type="HOGENOM" id="CLU_1229863_0_0_1"/>
<proteinExistence type="predicted"/>
<organism evidence="2 3">
    <name type="scientific">Coprinopsis cinerea (strain Okayama-7 / 130 / ATCC MYA-4618 / FGSC 9003)</name>
    <name type="common">Inky cap fungus</name>
    <name type="synonym">Hormographiella aspergillata</name>
    <dbReference type="NCBI Taxonomy" id="240176"/>
    <lineage>
        <taxon>Eukaryota</taxon>
        <taxon>Fungi</taxon>
        <taxon>Dikarya</taxon>
        <taxon>Basidiomycota</taxon>
        <taxon>Agaricomycotina</taxon>
        <taxon>Agaricomycetes</taxon>
        <taxon>Agaricomycetidae</taxon>
        <taxon>Agaricales</taxon>
        <taxon>Agaricineae</taxon>
        <taxon>Psathyrellaceae</taxon>
        <taxon>Coprinopsis</taxon>
    </lineage>
</organism>
<dbReference type="VEuPathDB" id="FungiDB:CC1G_12832"/>
<dbReference type="KEGG" id="cci:CC1G_12832"/>
<comment type="caution">
    <text evidence="2">The sequence shown here is derived from an EMBL/GenBank/DDBJ whole genome shotgun (WGS) entry which is preliminary data.</text>
</comment>
<dbReference type="InParanoid" id="A8NJI8"/>
<gene>
    <name evidence="2" type="ORF">CC1G_12832</name>
</gene>
<dbReference type="RefSeq" id="XP_001834235.2">
    <property type="nucleotide sequence ID" value="XM_001834183.2"/>
</dbReference>
<evidence type="ECO:0000313" key="2">
    <source>
        <dbReference type="EMBL" id="EAU87580.2"/>
    </source>
</evidence>
<feature type="compositionally biased region" description="Acidic residues" evidence="1">
    <location>
        <begin position="194"/>
        <end position="206"/>
    </location>
</feature>
<reference evidence="2 3" key="1">
    <citation type="journal article" date="2010" name="Proc. Natl. Acad. Sci. U.S.A.">
        <title>Insights into evolution of multicellular fungi from the assembled chromosomes of the mushroom Coprinopsis cinerea (Coprinus cinereus).</title>
        <authorList>
            <person name="Stajich J.E."/>
            <person name="Wilke S.K."/>
            <person name="Ahren D."/>
            <person name="Au C.H."/>
            <person name="Birren B.W."/>
            <person name="Borodovsky M."/>
            <person name="Burns C."/>
            <person name="Canback B."/>
            <person name="Casselton L.A."/>
            <person name="Cheng C.K."/>
            <person name="Deng J."/>
            <person name="Dietrich F.S."/>
            <person name="Fargo D.C."/>
            <person name="Farman M.L."/>
            <person name="Gathman A.C."/>
            <person name="Goldberg J."/>
            <person name="Guigo R."/>
            <person name="Hoegger P.J."/>
            <person name="Hooker J.B."/>
            <person name="Huggins A."/>
            <person name="James T.Y."/>
            <person name="Kamada T."/>
            <person name="Kilaru S."/>
            <person name="Kodira C."/>
            <person name="Kues U."/>
            <person name="Kupfer D."/>
            <person name="Kwan H.S."/>
            <person name="Lomsadze A."/>
            <person name="Li W."/>
            <person name="Lilly W.W."/>
            <person name="Ma L.J."/>
            <person name="Mackey A.J."/>
            <person name="Manning G."/>
            <person name="Martin F."/>
            <person name="Muraguchi H."/>
            <person name="Natvig D.O."/>
            <person name="Palmerini H."/>
            <person name="Ramesh M.A."/>
            <person name="Rehmeyer C.J."/>
            <person name="Roe B.A."/>
            <person name="Shenoy N."/>
            <person name="Stanke M."/>
            <person name="Ter-Hovhannisyan V."/>
            <person name="Tunlid A."/>
            <person name="Velagapudi R."/>
            <person name="Vision T.J."/>
            <person name="Zeng Q."/>
            <person name="Zolan M.E."/>
            <person name="Pukkila P.J."/>
        </authorList>
    </citation>
    <scope>NUCLEOTIDE SEQUENCE [LARGE SCALE GENOMIC DNA]</scope>
    <source>
        <strain evidence="3">Okayama-7 / 130 / ATCC MYA-4618 / FGSC 9003</strain>
    </source>
</reference>
<feature type="region of interest" description="Disordered" evidence="1">
    <location>
        <begin position="1"/>
        <end position="28"/>
    </location>
</feature>
<evidence type="ECO:0000256" key="1">
    <source>
        <dbReference type="SAM" id="MobiDB-lite"/>
    </source>
</evidence>